<dbReference type="Gene3D" id="1.10.10.10">
    <property type="entry name" value="Winged helix-like DNA-binding domain superfamily/Winged helix DNA-binding domain"/>
    <property type="match status" value="1"/>
</dbReference>
<evidence type="ECO:0000313" key="6">
    <source>
        <dbReference type="EMBL" id="AWT51454.1"/>
    </source>
</evidence>
<evidence type="ECO:0000259" key="5">
    <source>
        <dbReference type="PROSITE" id="PS51078"/>
    </source>
</evidence>
<proteinExistence type="predicted"/>
<evidence type="ECO:0000259" key="4">
    <source>
        <dbReference type="PROSITE" id="PS51077"/>
    </source>
</evidence>
<dbReference type="SMART" id="SM00346">
    <property type="entry name" value="HTH_ICLR"/>
    <property type="match status" value="1"/>
</dbReference>
<dbReference type="AlphaFoldDB" id="A0A2U9PI78"/>
<dbReference type="InterPro" id="IPR014757">
    <property type="entry name" value="Tscrpt_reg_IclR_C"/>
</dbReference>
<dbReference type="PANTHER" id="PTHR30136:SF24">
    <property type="entry name" value="HTH-TYPE TRANSCRIPTIONAL REPRESSOR ALLR"/>
    <property type="match status" value="1"/>
</dbReference>
<dbReference type="InterPro" id="IPR036390">
    <property type="entry name" value="WH_DNA-bd_sf"/>
</dbReference>
<keyword evidence="2" id="KW-0238">DNA-binding</keyword>
<evidence type="ECO:0000256" key="1">
    <source>
        <dbReference type="ARBA" id="ARBA00023015"/>
    </source>
</evidence>
<dbReference type="PANTHER" id="PTHR30136">
    <property type="entry name" value="HELIX-TURN-HELIX TRANSCRIPTIONAL REGULATOR, ICLR FAMILY"/>
    <property type="match status" value="1"/>
</dbReference>
<dbReference type="InterPro" id="IPR036388">
    <property type="entry name" value="WH-like_DNA-bd_sf"/>
</dbReference>
<evidence type="ECO:0000256" key="2">
    <source>
        <dbReference type="ARBA" id="ARBA00023125"/>
    </source>
</evidence>
<dbReference type="InterPro" id="IPR029016">
    <property type="entry name" value="GAF-like_dom_sf"/>
</dbReference>
<dbReference type="EMBL" id="CP027541">
    <property type="protein sequence ID" value="AWT51454.1"/>
    <property type="molecule type" value="Genomic_DNA"/>
</dbReference>
<dbReference type="SUPFAM" id="SSF55781">
    <property type="entry name" value="GAF domain-like"/>
    <property type="match status" value="1"/>
</dbReference>
<dbReference type="InterPro" id="IPR005471">
    <property type="entry name" value="Tscrpt_reg_IclR_N"/>
</dbReference>
<keyword evidence="1" id="KW-0805">Transcription regulation</keyword>
<dbReference type="PROSITE" id="PS51077">
    <property type="entry name" value="HTH_ICLR"/>
    <property type="match status" value="1"/>
</dbReference>
<evidence type="ECO:0000256" key="3">
    <source>
        <dbReference type="ARBA" id="ARBA00023163"/>
    </source>
</evidence>
<reference evidence="7" key="2">
    <citation type="submission" date="2018-03" db="EMBL/GenBank/DDBJ databases">
        <authorList>
            <person name="Derbyshire K."/>
            <person name="Gray T.A."/>
            <person name="Champion M."/>
        </authorList>
    </citation>
    <scope>NUCLEOTIDE SEQUENCE [LARGE SCALE GENOMIC DNA]</scope>
    <source>
        <strain evidence="7">MKD8</strain>
    </source>
</reference>
<keyword evidence="3" id="KW-0804">Transcription</keyword>
<dbReference type="GO" id="GO:0003700">
    <property type="term" value="F:DNA-binding transcription factor activity"/>
    <property type="evidence" value="ECO:0007669"/>
    <property type="project" value="TreeGrafter"/>
</dbReference>
<reference evidence="6 7" key="1">
    <citation type="journal article" date="2013" name="Genome Announc.">
        <title>Draft genome sequence of MKD8, a conjugal recipient Mycobacterium smegmatis strain.</title>
        <authorList>
            <person name="Gray T.A."/>
            <person name="Palumbo M.J."/>
            <person name="Derbyshire K.M."/>
        </authorList>
    </citation>
    <scope>NUCLEOTIDE SEQUENCE [LARGE SCALE GENOMIC DNA]</scope>
    <source>
        <strain evidence="6 7">MKD8</strain>
    </source>
</reference>
<dbReference type="PROSITE" id="PS51078">
    <property type="entry name" value="ICLR_ED"/>
    <property type="match status" value="1"/>
</dbReference>
<feature type="domain" description="IclR-ED" evidence="5">
    <location>
        <begin position="72"/>
        <end position="248"/>
    </location>
</feature>
<dbReference type="SUPFAM" id="SSF46785">
    <property type="entry name" value="Winged helix' DNA-binding domain"/>
    <property type="match status" value="1"/>
</dbReference>
<protein>
    <submittedName>
        <fullName evidence="6">Regulatory protein</fullName>
    </submittedName>
</protein>
<dbReference type="GO" id="GO:0045892">
    <property type="term" value="P:negative regulation of DNA-templated transcription"/>
    <property type="evidence" value="ECO:0007669"/>
    <property type="project" value="TreeGrafter"/>
</dbReference>
<evidence type="ECO:0000313" key="7">
    <source>
        <dbReference type="Proteomes" id="UP000011200"/>
    </source>
</evidence>
<dbReference type="InterPro" id="IPR050707">
    <property type="entry name" value="HTH_MetabolicPath_Reg"/>
</dbReference>
<feature type="domain" description="HTH iclR-type" evidence="4">
    <location>
        <begin position="10"/>
        <end position="71"/>
    </location>
</feature>
<sequence length="248" mass="26685">MAGNTGSPGESVSTRLFKVLDAFDAGHRELSLTEIAARAALPISTTRRLVVELTRWGGLERLVDDRYRIGIRLWRIGVLAPQQRDLVAAARPLMQDLCSATRETVQVMVLDGQEALCIEKLSAESANPTATEVGERLPLYATAVGKCLLAFSPRDLLVQILDRGITRHTQYTVTQPGQLVRQLKEVRANGIAWSREEMTLGAVSVAAPIISGGVLRGAIGIVVRAPGQLDALAPAVRTASLSISRAVM</sequence>
<name>A0A2U9PI78_MYCSE</name>
<dbReference type="Pfam" id="PF09339">
    <property type="entry name" value="HTH_IclR"/>
    <property type="match status" value="1"/>
</dbReference>
<dbReference type="Proteomes" id="UP000011200">
    <property type="component" value="Chromosome"/>
</dbReference>
<dbReference type="Gene3D" id="3.30.450.40">
    <property type="match status" value="1"/>
</dbReference>
<dbReference type="GO" id="GO:0003677">
    <property type="term" value="F:DNA binding"/>
    <property type="evidence" value="ECO:0007669"/>
    <property type="project" value="UniProtKB-KW"/>
</dbReference>
<gene>
    <name evidence="6" type="ORF">D806_004610</name>
</gene>
<dbReference type="Pfam" id="PF01614">
    <property type="entry name" value="IclR_C"/>
    <property type="match status" value="1"/>
</dbReference>
<organism evidence="6 7">
    <name type="scientific">Mycolicibacterium smegmatis (strain MKD8)</name>
    <name type="common">Mycobacterium smegmatis</name>
    <dbReference type="NCBI Taxonomy" id="1214915"/>
    <lineage>
        <taxon>Bacteria</taxon>
        <taxon>Bacillati</taxon>
        <taxon>Actinomycetota</taxon>
        <taxon>Actinomycetes</taxon>
        <taxon>Mycobacteriales</taxon>
        <taxon>Mycobacteriaceae</taxon>
        <taxon>Mycolicibacterium</taxon>
    </lineage>
</organism>
<accession>A0A2U9PI78</accession>